<feature type="chain" id="PRO_5031433897" description="EF-hand domain-containing protein" evidence="2">
    <location>
        <begin position="22"/>
        <end position="221"/>
    </location>
</feature>
<evidence type="ECO:0000256" key="1">
    <source>
        <dbReference type="SAM" id="MobiDB-lite"/>
    </source>
</evidence>
<name>A0A7W9B4C1_9SPHN</name>
<evidence type="ECO:0000256" key="2">
    <source>
        <dbReference type="SAM" id="SignalP"/>
    </source>
</evidence>
<dbReference type="RefSeq" id="WP_338113086.1">
    <property type="nucleotide sequence ID" value="NZ_JACIJH010000003.1"/>
</dbReference>
<organism evidence="4 5">
    <name type="scientific">Sphingopyxis panaciterrulae</name>
    <dbReference type="NCBI Taxonomy" id="462372"/>
    <lineage>
        <taxon>Bacteria</taxon>
        <taxon>Pseudomonadati</taxon>
        <taxon>Pseudomonadota</taxon>
        <taxon>Alphaproteobacteria</taxon>
        <taxon>Sphingomonadales</taxon>
        <taxon>Sphingomonadaceae</taxon>
        <taxon>Sphingopyxis</taxon>
    </lineage>
</organism>
<dbReference type="InterPro" id="IPR011992">
    <property type="entry name" value="EF-hand-dom_pair"/>
</dbReference>
<gene>
    <name evidence="4" type="ORF">FHR21_001357</name>
</gene>
<reference evidence="4 5" key="1">
    <citation type="submission" date="2020-08" db="EMBL/GenBank/DDBJ databases">
        <title>Genomic Encyclopedia of Type Strains, Phase IV (KMG-IV): sequencing the most valuable type-strain genomes for metagenomic binning, comparative biology and taxonomic classification.</title>
        <authorList>
            <person name="Goeker M."/>
        </authorList>
    </citation>
    <scope>NUCLEOTIDE SEQUENCE [LARGE SCALE GENOMIC DNA]</scope>
    <source>
        <strain evidence="4 5">DSM 27163</strain>
    </source>
</reference>
<protein>
    <recommendedName>
        <fullName evidence="3">EF-hand domain-containing protein</fullName>
    </recommendedName>
</protein>
<proteinExistence type="predicted"/>
<evidence type="ECO:0000313" key="4">
    <source>
        <dbReference type="EMBL" id="MBB5706013.1"/>
    </source>
</evidence>
<sequence>MKKSMIFLTLGAAMIAAPVFAAPGGKMGNADGNGVLTRAEAQAHADAMFARMDANKDGKVDAADREAARAAMQAKRFASFDANSDGSISKAEWDQHGADRQAKRAEWKQKRAAATPEAGDAEKGKRHGMRGHRGMRGGHHGMRGGHGMMMKADTDGDKAISQAEFQTAALARFDAQDANRDGQVTAEERKATREAKRAEWQAKRAERKAQRAAAPPTAPAN</sequence>
<comment type="caution">
    <text evidence="4">The sequence shown here is derived from an EMBL/GenBank/DDBJ whole genome shotgun (WGS) entry which is preliminary data.</text>
</comment>
<evidence type="ECO:0000313" key="5">
    <source>
        <dbReference type="Proteomes" id="UP000537161"/>
    </source>
</evidence>
<feature type="region of interest" description="Disordered" evidence="1">
    <location>
        <begin position="81"/>
        <end position="144"/>
    </location>
</feature>
<dbReference type="EMBL" id="JACIJH010000003">
    <property type="protein sequence ID" value="MBB5706013.1"/>
    <property type="molecule type" value="Genomic_DNA"/>
</dbReference>
<keyword evidence="2" id="KW-0732">Signal</keyword>
<feature type="compositionally biased region" description="Basic and acidic residues" evidence="1">
    <location>
        <begin position="174"/>
        <end position="209"/>
    </location>
</feature>
<dbReference type="PROSITE" id="PS50222">
    <property type="entry name" value="EF_HAND_2"/>
    <property type="match status" value="1"/>
</dbReference>
<feature type="signal peptide" evidence="2">
    <location>
        <begin position="1"/>
        <end position="21"/>
    </location>
</feature>
<evidence type="ECO:0000259" key="3">
    <source>
        <dbReference type="PROSITE" id="PS50222"/>
    </source>
</evidence>
<dbReference type="Gene3D" id="1.10.238.10">
    <property type="entry name" value="EF-hand"/>
    <property type="match status" value="2"/>
</dbReference>
<dbReference type="SUPFAM" id="SSF47473">
    <property type="entry name" value="EF-hand"/>
    <property type="match status" value="1"/>
</dbReference>
<feature type="compositionally biased region" description="Basic residues" evidence="1">
    <location>
        <begin position="124"/>
        <end position="143"/>
    </location>
</feature>
<dbReference type="InterPro" id="IPR018247">
    <property type="entry name" value="EF_Hand_1_Ca_BS"/>
</dbReference>
<dbReference type="GO" id="GO:0005509">
    <property type="term" value="F:calcium ion binding"/>
    <property type="evidence" value="ECO:0007669"/>
    <property type="project" value="InterPro"/>
</dbReference>
<feature type="region of interest" description="Disordered" evidence="1">
    <location>
        <begin position="174"/>
        <end position="221"/>
    </location>
</feature>
<feature type="compositionally biased region" description="Basic and acidic residues" evidence="1">
    <location>
        <begin position="91"/>
        <end position="109"/>
    </location>
</feature>
<dbReference type="InterPro" id="IPR002048">
    <property type="entry name" value="EF_hand_dom"/>
</dbReference>
<dbReference type="AlphaFoldDB" id="A0A7W9B4C1"/>
<keyword evidence="5" id="KW-1185">Reference proteome</keyword>
<accession>A0A7W9B4C1</accession>
<feature type="domain" description="EF-hand" evidence="3">
    <location>
        <begin position="40"/>
        <end position="75"/>
    </location>
</feature>
<dbReference type="Pfam" id="PF13202">
    <property type="entry name" value="EF-hand_5"/>
    <property type="match status" value="3"/>
</dbReference>
<dbReference type="Proteomes" id="UP000537161">
    <property type="component" value="Unassembled WGS sequence"/>
</dbReference>
<dbReference type="PROSITE" id="PS00018">
    <property type="entry name" value="EF_HAND_1"/>
    <property type="match status" value="2"/>
</dbReference>